<dbReference type="EMBL" id="JAZAVK010000124">
    <property type="protein sequence ID" value="KAK7421146.1"/>
    <property type="molecule type" value="Genomic_DNA"/>
</dbReference>
<feature type="region of interest" description="Disordered" evidence="1">
    <location>
        <begin position="198"/>
        <end position="220"/>
    </location>
</feature>
<organism evidence="2 3">
    <name type="scientific">Neonectria magnoliae</name>
    <dbReference type="NCBI Taxonomy" id="2732573"/>
    <lineage>
        <taxon>Eukaryota</taxon>
        <taxon>Fungi</taxon>
        <taxon>Dikarya</taxon>
        <taxon>Ascomycota</taxon>
        <taxon>Pezizomycotina</taxon>
        <taxon>Sordariomycetes</taxon>
        <taxon>Hypocreomycetidae</taxon>
        <taxon>Hypocreales</taxon>
        <taxon>Nectriaceae</taxon>
        <taxon>Neonectria</taxon>
    </lineage>
</organism>
<comment type="caution">
    <text evidence="2">The sequence shown here is derived from an EMBL/GenBank/DDBJ whole genome shotgun (WGS) entry which is preliminary data.</text>
</comment>
<evidence type="ECO:0000313" key="2">
    <source>
        <dbReference type="EMBL" id="KAK7421146.1"/>
    </source>
</evidence>
<reference evidence="2 3" key="1">
    <citation type="journal article" date="2025" name="Microbiol. Resour. Announc.">
        <title>Draft genome sequences for Neonectria magnoliae and Neonectria punicea, canker pathogens of Liriodendron tulipifera and Acer saccharum in West Virginia.</title>
        <authorList>
            <person name="Petronek H.M."/>
            <person name="Kasson M.T."/>
            <person name="Metheny A.M."/>
            <person name="Stauder C.M."/>
            <person name="Lovett B."/>
            <person name="Lynch S.C."/>
            <person name="Garnas J.R."/>
            <person name="Kasson L.R."/>
            <person name="Stajich J.E."/>
        </authorList>
    </citation>
    <scope>NUCLEOTIDE SEQUENCE [LARGE SCALE GENOMIC DNA]</scope>
    <source>
        <strain evidence="2 3">NRRL 64651</strain>
    </source>
</reference>
<protein>
    <submittedName>
        <fullName evidence="2">Uncharacterized protein</fullName>
    </submittedName>
</protein>
<evidence type="ECO:0000313" key="3">
    <source>
        <dbReference type="Proteomes" id="UP001498421"/>
    </source>
</evidence>
<gene>
    <name evidence="2" type="ORF">QQZ08_010076</name>
</gene>
<accession>A0ABR1HIY1</accession>
<feature type="region of interest" description="Disordered" evidence="1">
    <location>
        <begin position="142"/>
        <end position="180"/>
    </location>
</feature>
<dbReference type="Proteomes" id="UP001498421">
    <property type="component" value="Unassembled WGS sequence"/>
</dbReference>
<keyword evidence="3" id="KW-1185">Reference proteome</keyword>
<proteinExistence type="predicted"/>
<sequence length="220" mass="24991">MCPDNTSGLLYGVPTARYLQAPDGEPNRVYFHGSYHGLILWALATEPEMASVIANLSAEGDIPEKVRKFLCTLWECCEMEGPDRRGLEAFRATWLRLVMNIAQASCHFQAATVDREVLDSWEIRPLEAYSWLKEQYKLRRSNSLRPSRTPGEALNEQPTGIRSSTNAGFRAGTTSSWRSTDGNQWQVNDLQLIVTPRTELRRRGNQTRHGMEQTYQRGGK</sequence>
<name>A0ABR1HIY1_9HYPO</name>
<feature type="compositionally biased region" description="Polar residues" evidence="1">
    <location>
        <begin position="156"/>
        <end position="180"/>
    </location>
</feature>
<evidence type="ECO:0000256" key="1">
    <source>
        <dbReference type="SAM" id="MobiDB-lite"/>
    </source>
</evidence>